<evidence type="ECO:0000313" key="1">
    <source>
        <dbReference type="EMBL" id="KAK3392745.1"/>
    </source>
</evidence>
<reference evidence="1" key="1">
    <citation type="journal article" date="2023" name="Mol. Phylogenet. Evol.">
        <title>Genome-scale phylogeny and comparative genomics of the fungal order Sordariales.</title>
        <authorList>
            <person name="Hensen N."/>
            <person name="Bonometti L."/>
            <person name="Westerberg I."/>
            <person name="Brannstrom I.O."/>
            <person name="Guillou S."/>
            <person name="Cros-Aarteil S."/>
            <person name="Calhoun S."/>
            <person name="Haridas S."/>
            <person name="Kuo A."/>
            <person name="Mondo S."/>
            <person name="Pangilinan J."/>
            <person name="Riley R."/>
            <person name="LaButti K."/>
            <person name="Andreopoulos B."/>
            <person name="Lipzen A."/>
            <person name="Chen C."/>
            <person name="Yan M."/>
            <person name="Daum C."/>
            <person name="Ng V."/>
            <person name="Clum A."/>
            <person name="Steindorff A."/>
            <person name="Ohm R.A."/>
            <person name="Martin F."/>
            <person name="Silar P."/>
            <person name="Natvig D.O."/>
            <person name="Lalanne C."/>
            <person name="Gautier V."/>
            <person name="Ament-Velasquez S.L."/>
            <person name="Kruys A."/>
            <person name="Hutchinson M.I."/>
            <person name="Powell A.J."/>
            <person name="Barry K."/>
            <person name="Miller A.N."/>
            <person name="Grigoriev I.V."/>
            <person name="Debuchy R."/>
            <person name="Gladieux P."/>
            <person name="Hiltunen Thoren M."/>
            <person name="Johannesson H."/>
        </authorList>
    </citation>
    <scope>NUCLEOTIDE SEQUENCE</scope>
    <source>
        <strain evidence="1">CBS 232.78</strain>
    </source>
</reference>
<dbReference type="EMBL" id="JAULSW010000001">
    <property type="protein sequence ID" value="KAK3392745.1"/>
    <property type="molecule type" value="Genomic_DNA"/>
</dbReference>
<sequence>MATCPASREKFEIAVVCALPREYGAISCLIDWFWDEDGDPYGRAEGDLNIKTVVQYDLGRLYPDTFITKDSVEDSLGRPNKNIRNLVAMFETELERERLRHRTAFFLQEMQSSSAAQGRREASYQYPGAAQDKLFQPSYQHKPLQSLSGALGWLTQWLSQARTATE</sequence>
<proteinExistence type="predicted"/>
<keyword evidence="2" id="KW-1185">Reference proteome</keyword>
<dbReference type="Proteomes" id="UP001285441">
    <property type="component" value="Unassembled WGS sequence"/>
</dbReference>
<comment type="caution">
    <text evidence="1">The sequence shown here is derived from an EMBL/GenBank/DDBJ whole genome shotgun (WGS) entry which is preliminary data.</text>
</comment>
<organism evidence="1 2">
    <name type="scientific">Podospora didyma</name>
    <dbReference type="NCBI Taxonomy" id="330526"/>
    <lineage>
        <taxon>Eukaryota</taxon>
        <taxon>Fungi</taxon>
        <taxon>Dikarya</taxon>
        <taxon>Ascomycota</taxon>
        <taxon>Pezizomycotina</taxon>
        <taxon>Sordariomycetes</taxon>
        <taxon>Sordariomycetidae</taxon>
        <taxon>Sordariales</taxon>
        <taxon>Podosporaceae</taxon>
        <taxon>Podospora</taxon>
    </lineage>
</organism>
<reference evidence="1" key="2">
    <citation type="submission" date="2023-06" db="EMBL/GenBank/DDBJ databases">
        <authorList>
            <consortium name="Lawrence Berkeley National Laboratory"/>
            <person name="Haridas S."/>
            <person name="Hensen N."/>
            <person name="Bonometti L."/>
            <person name="Westerberg I."/>
            <person name="Brannstrom I.O."/>
            <person name="Guillou S."/>
            <person name="Cros-Aarteil S."/>
            <person name="Calhoun S."/>
            <person name="Kuo A."/>
            <person name="Mondo S."/>
            <person name="Pangilinan J."/>
            <person name="Riley R."/>
            <person name="LaButti K."/>
            <person name="Andreopoulos B."/>
            <person name="Lipzen A."/>
            <person name="Chen C."/>
            <person name="Yanf M."/>
            <person name="Daum C."/>
            <person name="Ng V."/>
            <person name="Clum A."/>
            <person name="Steindorff A."/>
            <person name="Ohm R."/>
            <person name="Martin F."/>
            <person name="Silar P."/>
            <person name="Natvig D."/>
            <person name="Lalanne C."/>
            <person name="Gautier V."/>
            <person name="Ament-velasquez S.L."/>
            <person name="Kruys A."/>
            <person name="Hutchinson M.I."/>
            <person name="Powell A.J."/>
            <person name="Barry K."/>
            <person name="Miller A.N."/>
            <person name="Grigoriev I.V."/>
            <person name="Debuchy R."/>
            <person name="Gladieux P."/>
            <person name="Thoren M.H."/>
            <person name="Johannesson H."/>
        </authorList>
    </citation>
    <scope>NUCLEOTIDE SEQUENCE</scope>
    <source>
        <strain evidence="1">CBS 232.78</strain>
    </source>
</reference>
<gene>
    <name evidence="1" type="ORF">B0H63DRAFT_554243</name>
</gene>
<accession>A0AAE0P4B3</accession>
<name>A0AAE0P4B3_9PEZI</name>
<protein>
    <submittedName>
        <fullName evidence="1">Uncharacterized protein</fullName>
    </submittedName>
</protein>
<dbReference type="AlphaFoldDB" id="A0AAE0P4B3"/>
<evidence type="ECO:0000313" key="2">
    <source>
        <dbReference type="Proteomes" id="UP001285441"/>
    </source>
</evidence>